<reference evidence="1 2" key="1">
    <citation type="submission" date="2020-08" db="EMBL/GenBank/DDBJ databases">
        <title>Genomic Encyclopedia of Type Strains, Phase III (KMG-III): the genomes of soil and plant-associated and newly described type strains.</title>
        <authorList>
            <person name="Whitman W."/>
        </authorList>
    </citation>
    <scope>NUCLEOTIDE SEQUENCE [LARGE SCALE GENOMIC DNA]</scope>
    <source>
        <strain evidence="1 2">CECT 7247</strain>
    </source>
</reference>
<organism evidence="1 2">
    <name type="scientific">Roseateles terrae</name>
    <dbReference type="NCBI Taxonomy" id="431060"/>
    <lineage>
        <taxon>Bacteria</taxon>
        <taxon>Pseudomonadati</taxon>
        <taxon>Pseudomonadota</taxon>
        <taxon>Betaproteobacteria</taxon>
        <taxon>Burkholderiales</taxon>
        <taxon>Sphaerotilaceae</taxon>
        <taxon>Roseateles</taxon>
    </lineage>
</organism>
<protein>
    <submittedName>
        <fullName evidence="1">Uncharacterized protein</fullName>
    </submittedName>
</protein>
<proteinExistence type="predicted"/>
<gene>
    <name evidence="1" type="ORF">FHS28_002768</name>
</gene>
<dbReference type="Proteomes" id="UP000574369">
    <property type="component" value="Unassembled WGS sequence"/>
</dbReference>
<evidence type="ECO:0000313" key="1">
    <source>
        <dbReference type="EMBL" id="MBB3195365.1"/>
    </source>
</evidence>
<dbReference type="EMBL" id="JACHXO010000004">
    <property type="protein sequence ID" value="MBB3195365.1"/>
    <property type="molecule type" value="Genomic_DNA"/>
</dbReference>
<name>A0ABR6GTC0_9BURK</name>
<comment type="caution">
    <text evidence="1">The sequence shown here is derived from an EMBL/GenBank/DDBJ whole genome shotgun (WGS) entry which is preliminary data.</text>
</comment>
<evidence type="ECO:0000313" key="2">
    <source>
        <dbReference type="Proteomes" id="UP000574369"/>
    </source>
</evidence>
<accession>A0ABR6GTC0</accession>
<sequence length="161" mass="17293">MNADQLVKLLGMTDADTALSQAVKANGGSVDSLSPKKMREILTDFINLVDAGVVLAFVPREVFSEDYGDPLGSGEYALDGVIYYPNGSSSVSSYGGAVPYATGPIRNRDEALAAFGTPKSTQQVDGTTSWDLWSKDEIVIKVDYKSGTIVKNVLFSLPRKY</sequence>
<keyword evidence="2" id="KW-1185">Reference proteome</keyword>
<dbReference type="RefSeq" id="WP_184294817.1">
    <property type="nucleotide sequence ID" value="NZ_JACHXO010000004.1"/>
</dbReference>